<keyword evidence="1" id="KW-0732">Signal</keyword>
<reference evidence="2" key="2">
    <citation type="submission" date="2023-02" db="EMBL/GenBank/DDBJ databases">
        <title>'Rhodoalgimonas zhirmunskyi' gen. nov., isolated from a red alga.</title>
        <authorList>
            <person name="Nedashkovskaya O.I."/>
            <person name="Otstavnykh N.Y."/>
            <person name="Bystritskaya E.P."/>
            <person name="Balabanova L.A."/>
            <person name="Isaeva M.P."/>
        </authorList>
    </citation>
    <scope>NUCLEOTIDE SEQUENCE</scope>
    <source>
        <strain evidence="2">KCTC 52189</strain>
    </source>
</reference>
<gene>
    <name evidence="2" type="ORF">NO357_06045</name>
</gene>
<name>A0AAE3WBP2_9RHOB</name>
<organism evidence="2 3">
    <name type="scientific">Marimonas arenosa</name>
    <dbReference type="NCBI Taxonomy" id="1795305"/>
    <lineage>
        <taxon>Bacteria</taxon>
        <taxon>Pseudomonadati</taxon>
        <taxon>Pseudomonadota</taxon>
        <taxon>Alphaproteobacteria</taxon>
        <taxon>Rhodobacterales</taxon>
        <taxon>Paracoccaceae</taxon>
        <taxon>Marimonas</taxon>
    </lineage>
</organism>
<reference evidence="2" key="1">
    <citation type="submission" date="2022-07" db="EMBL/GenBank/DDBJ databases">
        <authorList>
            <person name="Otstavnykh N."/>
            <person name="Isaeva M."/>
            <person name="Bystritskaya E."/>
        </authorList>
    </citation>
    <scope>NUCLEOTIDE SEQUENCE</scope>
    <source>
        <strain evidence="2">KCTC 52189</strain>
    </source>
</reference>
<sequence length="483" mass="52494">MYPHRLPAGVLLAMCLVTTPATADYKQNHLCVDGSDTVCSQIPADLDGLEVRVQGYTPSTDRNPNPDTAQQINFDYFGWQSFVALNWPADASGQPAGDIRDDTKSPRVWQFYPGIEQVFPGATVAPDICPDNGRMTVSQTSKLTSSSFIEPFTPWPLIDQAGNFVLYDIRVNPRWADYVRAEGLDTRAGQAAFAAKGGEWNLPRGTAGDVGAIEIKTAWRLLPEDEAGDDYFTQPINVVVPAGNSPSGQPLCLQETAALVGMHIMQKVATPEEFAPFWIWASFEHARNAPLAAGAPLSQENENSPLTDREPVASCPVPADAGDGWAFFNPGCTNGGQACAPNAPPEGKQFVWAEEKPYAAAYLHDGKFGTQVTRCWALYDTGAEVNAQFQAALTGSVWAQYELIGVQWANDHGDYYAEKMRPFAAPIYMVNTTMETYLQINPVLDAHGDPSTDRPSSCIMCHNMGRDTAGTKSDFSFLGGYAN</sequence>
<evidence type="ECO:0000256" key="1">
    <source>
        <dbReference type="SAM" id="SignalP"/>
    </source>
</evidence>
<comment type="caution">
    <text evidence="2">The sequence shown here is derived from an EMBL/GenBank/DDBJ whole genome shotgun (WGS) entry which is preliminary data.</text>
</comment>
<feature type="chain" id="PRO_5042194434" description="Cytochrome c family protein" evidence="1">
    <location>
        <begin position="24"/>
        <end position="483"/>
    </location>
</feature>
<evidence type="ECO:0000313" key="3">
    <source>
        <dbReference type="Proteomes" id="UP001226762"/>
    </source>
</evidence>
<dbReference type="AlphaFoldDB" id="A0AAE3WBP2"/>
<feature type="signal peptide" evidence="1">
    <location>
        <begin position="1"/>
        <end position="23"/>
    </location>
</feature>
<dbReference type="Proteomes" id="UP001226762">
    <property type="component" value="Unassembled WGS sequence"/>
</dbReference>
<dbReference type="RefSeq" id="WP_306734704.1">
    <property type="nucleotide sequence ID" value="NZ_JANHAX010000001.1"/>
</dbReference>
<dbReference type="EMBL" id="JANHAX010000001">
    <property type="protein sequence ID" value="MDQ2089460.1"/>
    <property type="molecule type" value="Genomic_DNA"/>
</dbReference>
<keyword evidence="3" id="KW-1185">Reference proteome</keyword>
<protein>
    <recommendedName>
        <fullName evidence="4">Cytochrome c family protein</fullName>
    </recommendedName>
</protein>
<evidence type="ECO:0008006" key="4">
    <source>
        <dbReference type="Google" id="ProtNLM"/>
    </source>
</evidence>
<proteinExistence type="predicted"/>
<accession>A0AAE3WBP2</accession>
<evidence type="ECO:0000313" key="2">
    <source>
        <dbReference type="EMBL" id="MDQ2089460.1"/>
    </source>
</evidence>